<accession>A0A9D4JJB4</accession>
<dbReference type="EMBL" id="JAIWYP010000006">
    <property type="protein sequence ID" value="KAH3812359.1"/>
    <property type="molecule type" value="Genomic_DNA"/>
</dbReference>
<dbReference type="Proteomes" id="UP000828390">
    <property type="component" value="Unassembled WGS sequence"/>
</dbReference>
<name>A0A9D4JJB4_DREPO</name>
<dbReference type="AlphaFoldDB" id="A0A9D4JJB4"/>
<comment type="caution">
    <text evidence="1">The sequence shown here is derived from an EMBL/GenBank/DDBJ whole genome shotgun (WGS) entry which is preliminary data.</text>
</comment>
<reference evidence="1" key="2">
    <citation type="submission" date="2020-11" db="EMBL/GenBank/DDBJ databases">
        <authorList>
            <person name="McCartney M.A."/>
            <person name="Auch B."/>
            <person name="Kono T."/>
            <person name="Mallez S."/>
            <person name="Becker A."/>
            <person name="Gohl D.M."/>
            <person name="Silverstein K.A.T."/>
            <person name="Koren S."/>
            <person name="Bechman K.B."/>
            <person name="Herman A."/>
            <person name="Abrahante J.E."/>
            <person name="Garbe J."/>
        </authorList>
    </citation>
    <scope>NUCLEOTIDE SEQUENCE</scope>
    <source>
        <strain evidence="1">Duluth1</strain>
        <tissue evidence="1">Whole animal</tissue>
    </source>
</reference>
<evidence type="ECO:0000313" key="1">
    <source>
        <dbReference type="EMBL" id="KAH3812359.1"/>
    </source>
</evidence>
<keyword evidence="2" id="KW-1185">Reference proteome</keyword>
<gene>
    <name evidence="1" type="ORF">DPMN_140789</name>
</gene>
<evidence type="ECO:0000313" key="2">
    <source>
        <dbReference type="Proteomes" id="UP000828390"/>
    </source>
</evidence>
<protein>
    <submittedName>
        <fullName evidence="1">Uncharacterized protein</fullName>
    </submittedName>
</protein>
<sequence>MQQVSSVFGFLYDVHSLNNKTSLKVKEHDLNLEKALQHGDSKYIGAVALSSEQEGLYPN</sequence>
<proteinExistence type="predicted"/>
<organism evidence="1 2">
    <name type="scientific">Dreissena polymorpha</name>
    <name type="common">Zebra mussel</name>
    <name type="synonym">Mytilus polymorpha</name>
    <dbReference type="NCBI Taxonomy" id="45954"/>
    <lineage>
        <taxon>Eukaryota</taxon>
        <taxon>Metazoa</taxon>
        <taxon>Spiralia</taxon>
        <taxon>Lophotrochozoa</taxon>
        <taxon>Mollusca</taxon>
        <taxon>Bivalvia</taxon>
        <taxon>Autobranchia</taxon>
        <taxon>Heteroconchia</taxon>
        <taxon>Euheterodonta</taxon>
        <taxon>Imparidentia</taxon>
        <taxon>Neoheterodontei</taxon>
        <taxon>Myida</taxon>
        <taxon>Dreissenoidea</taxon>
        <taxon>Dreissenidae</taxon>
        <taxon>Dreissena</taxon>
    </lineage>
</organism>
<reference evidence="1" key="1">
    <citation type="journal article" date="2019" name="bioRxiv">
        <title>The Genome of the Zebra Mussel, Dreissena polymorpha: A Resource for Invasive Species Research.</title>
        <authorList>
            <person name="McCartney M.A."/>
            <person name="Auch B."/>
            <person name="Kono T."/>
            <person name="Mallez S."/>
            <person name="Zhang Y."/>
            <person name="Obille A."/>
            <person name="Becker A."/>
            <person name="Abrahante J.E."/>
            <person name="Garbe J."/>
            <person name="Badalamenti J.P."/>
            <person name="Herman A."/>
            <person name="Mangelson H."/>
            <person name="Liachko I."/>
            <person name="Sullivan S."/>
            <person name="Sone E.D."/>
            <person name="Koren S."/>
            <person name="Silverstein K.A.T."/>
            <person name="Beckman K.B."/>
            <person name="Gohl D.M."/>
        </authorList>
    </citation>
    <scope>NUCLEOTIDE SEQUENCE</scope>
    <source>
        <strain evidence="1">Duluth1</strain>
        <tissue evidence="1">Whole animal</tissue>
    </source>
</reference>